<accession>A0A9N7UQ22</accession>
<evidence type="ECO:0000313" key="5">
    <source>
        <dbReference type="Proteomes" id="UP001153269"/>
    </source>
</evidence>
<dbReference type="GO" id="GO:0031116">
    <property type="term" value="P:positive regulation of microtubule polymerization"/>
    <property type="evidence" value="ECO:0007669"/>
    <property type="project" value="TreeGrafter"/>
</dbReference>
<feature type="region of interest" description="Disordered" evidence="3">
    <location>
        <begin position="143"/>
        <end position="214"/>
    </location>
</feature>
<evidence type="ECO:0000256" key="1">
    <source>
        <dbReference type="ARBA" id="ARBA00006652"/>
    </source>
</evidence>
<reference evidence="4" key="1">
    <citation type="submission" date="2020-03" db="EMBL/GenBank/DDBJ databases">
        <authorList>
            <person name="Weist P."/>
        </authorList>
    </citation>
    <scope>NUCLEOTIDE SEQUENCE</scope>
</reference>
<dbReference type="AlphaFoldDB" id="A0A9N7UQ22"/>
<dbReference type="PANTHER" id="PTHR22406">
    <property type="entry name" value="NASCENT POLYPEPTIDE-ASSOCIATED COMPLEX SUBUNIT ALPHA, MUSCLE-SPECIFIC FORM"/>
    <property type="match status" value="1"/>
</dbReference>
<organism evidence="4 5">
    <name type="scientific">Pleuronectes platessa</name>
    <name type="common">European plaice</name>
    <dbReference type="NCBI Taxonomy" id="8262"/>
    <lineage>
        <taxon>Eukaryota</taxon>
        <taxon>Metazoa</taxon>
        <taxon>Chordata</taxon>
        <taxon>Craniata</taxon>
        <taxon>Vertebrata</taxon>
        <taxon>Euteleostomi</taxon>
        <taxon>Actinopterygii</taxon>
        <taxon>Neopterygii</taxon>
        <taxon>Teleostei</taxon>
        <taxon>Neoteleostei</taxon>
        <taxon>Acanthomorphata</taxon>
        <taxon>Carangaria</taxon>
        <taxon>Pleuronectiformes</taxon>
        <taxon>Pleuronectoidei</taxon>
        <taxon>Pleuronectidae</taxon>
        <taxon>Pleuronectes</taxon>
    </lineage>
</organism>
<evidence type="ECO:0000256" key="2">
    <source>
        <dbReference type="ARBA" id="ARBA00023054"/>
    </source>
</evidence>
<name>A0A9N7UQ22_PLEPL</name>
<keyword evidence="2" id="KW-0175">Coiled coil</keyword>
<dbReference type="PANTHER" id="PTHR22406:SF7">
    <property type="entry name" value="NASCENT POLYPEPTIDE-ASSOCIATED COMPLEX SUBUNIT ALPHA, MUSCLE-SPECIFIC FORM"/>
    <property type="match status" value="1"/>
</dbReference>
<dbReference type="GO" id="GO:0035371">
    <property type="term" value="C:microtubule plus-end"/>
    <property type="evidence" value="ECO:0007669"/>
    <property type="project" value="TreeGrafter"/>
</dbReference>
<feature type="compositionally biased region" description="Acidic residues" evidence="3">
    <location>
        <begin position="165"/>
        <end position="182"/>
    </location>
</feature>
<gene>
    <name evidence="4" type="ORF">PLEPLA_LOCUS22691</name>
</gene>
<evidence type="ECO:0000313" key="4">
    <source>
        <dbReference type="EMBL" id="CAB1434642.1"/>
    </source>
</evidence>
<dbReference type="InterPro" id="IPR026179">
    <property type="entry name" value="Slain"/>
</dbReference>
<proteinExistence type="inferred from homology"/>
<keyword evidence="5" id="KW-1185">Reference proteome</keyword>
<feature type="region of interest" description="Disordered" evidence="3">
    <location>
        <begin position="83"/>
        <end position="105"/>
    </location>
</feature>
<feature type="region of interest" description="Disordered" evidence="3">
    <location>
        <begin position="243"/>
        <end position="275"/>
    </location>
</feature>
<feature type="compositionally biased region" description="Basic and acidic residues" evidence="3">
    <location>
        <begin position="203"/>
        <end position="214"/>
    </location>
</feature>
<comment type="similarity">
    <text evidence="1">Belongs to the SLAIN motif-containing family.</text>
</comment>
<dbReference type="GO" id="GO:0031122">
    <property type="term" value="P:cytoplasmic microtubule organization"/>
    <property type="evidence" value="ECO:0007669"/>
    <property type="project" value="TreeGrafter"/>
</dbReference>
<sequence length="275" mass="30565">MEVLPAAGLPELDCNSNCLPPELEVKKLQQLVRRLELQNEQLRASGCSAGPTPGFGLGSPGAYRLHGPLLALRCLSSPEEPFDYFQSHGAGDGASEPGEDEAEPSVLDELELLDLEVLCCSEEEEEETWTVVLHAPAAHLHHTHTHLEDNEEDVFRPEPKVKNQEEDEEEEQDEEEDEEELYESPKAVEPGVDSLSPLQWSRHVLDRPKTEVEAARRSLSLRLEQGTSSVSSGSFQELKFMSGNSSRDLFPSSDRLPLNNVTNEDEQDVNLTSEL</sequence>
<dbReference type="Pfam" id="PF15301">
    <property type="entry name" value="SLAIN"/>
    <property type="match status" value="1"/>
</dbReference>
<comment type="caution">
    <text evidence="4">The sequence shown here is derived from an EMBL/GenBank/DDBJ whole genome shotgun (WGS) entry which is preliminary data.</text>
</comment>
<dbReference type="Proteomes" id="UP001153269">
    <property type="component" value="Unassembled WGS sequence"/>
</dbReference>
<dbReference type="GO" id="GO:0007020">
    <property type="term" value="P:microtubule nucleation"/>
    <property type="evidence" value="ECO:0007669"/>
    <property type="project" value="TreeGrafter"/>
</dbReference>
<dbReference type="EMBL" id="CADEAL010001680">
    <property type="protein sequence ID" value="CAB1434642.1"/>
    <property type="molecule type" value="Genomic_DNA"/>
</dbReference>
<evidence type="ECO:0000256" key="3">
    <source>
        <dbReference type="SAM" id="MobiDB-lite"/>
    </source>
</evidence>
<protein>
    <submittedName>
        <fullName evidence="4">Uncharacterized protein</fullName>
    </submittedName>
</protein>
<feature type="compositionally biased region" description="Basic and acidic residues" evidence="3">
    <location>
        <begin position="145"/>
        <end position="164"/>
    </location>
</feature>